<reference evidence="3" key="3">
    <citation type="submission" date="2025-05" db="UniProtKB">
        <authorList>
            <consortium name="EnsemblMetazoa"/>
        </authorList>
    </citation>
    <scope>IDENTIFICATION</scope>
</reference>
<dbReference type="Gene3D" id="1.10.1820.10">
    <property type="entry name" value="protein kinase ck2 holoenzyme, chain C, domain 1"/>
    <property type="match status" value="1"/>
</dbReference>
<dbReference type="InterPro" id="IPR016149">
    <property type="entry name" value="Casein_kin_II_reg-sub_N"/>
</dbReference>
<evidence type="ECO:0000256" key="1">
    <source>
        <dbReference type="ARBA" id="ARBA00006941"/>
    </source>
</evidence>
<dbReference type="Proteomes" id="UP001652680">
    <property type="component" value="Unassembled WGS sequence"/>
</dbReference>
<dbReference type="FunFam" id="1.10.1820.10:FF:000005">
    <property type="entry name" value="Casein kinase II subunit beta"/>
    <property type="match status" value="1"/>
</dbReference>
<dbReference type="InterPro" id="IPR035991">
    <property type="entry name" value="Casein_kinase_II_beta-like"/>
</dbReference>
<organism evidence="5">
    <name type="scientific">Drosophila rhopaloa</name>
    <name type="common">Fruit fly</name>
    <dbReference type="NCBI Taxonomy" id="1041015"/>
    <lineage>
        <taxon>Eukaryota</taxon>
        <taxon>Metazoa</taxon>
        <taxon>Ecdysozoa</taxon>
        <taxon>Arthropoda</taxon>
        <taxon>Hexapoda</taxon>
        <taxon>Insecta</taxon>
        <taxon>Pterygota</taxon>
        <taxon>Neoptera</taxon>
        <taxon>Endopterygota</taxon>
        <taxon>Diptera</taxon>
        <taxon>Brachycera</taxon>
        <taxon>Muscomorpha</taxon>
        <taxon>Ephydroidea</taxon>
        <taxon>Drosophilidae</taxon>
        <taxon>Drosophila</taxon>
        <taxon>Sophophora</taxon>
    </lineage>
</organism>
<dbReference type="Gene3D" id="2.20.25.20">
    <property type="match status" value="1"/>
</dbReference>
<dbReference type="InterPro" id="IPR000704">
    <property type="entry name" value="Casein_kinase_II_reg-sub"/>
</dbReference>
<evidence type="ECO:0000313" key="5">
    <source>
        <dbReference type="RefSeq" id="XP_016975517.1"/>
    </source>
</evidence>
<reference evidence="5" key="2">
    <citation type="submission" date="2025-04" db="UniProtKB">
        <authorList>
            <consortium name="RefSeq"/>
        </authorList>
    </citation>
    <scope>IDENTIFICATION</scope>
</reference>
<sequence length="222" mass="25456">MSDSDETAWIHWFCKQRGNEFFCEVDEDYIHDKFNLNFLDSNVSNYRCALEVILDLNSGSASDVPAEPELEASAEKLYGLIHARFILTNRGIDLMLEKYQKGAFGTCPRAFCQRQAVLPIGLSDNPGEEMVRIYCPKCNDVYIPKAARHSNLDGAFFGTGFPHMLFMMYPDARPKRTKQKFVPRLYGFKIHQMAYRSPTEVFKDQTPLMMTPVPEIDSPSHH</sequence>
<proteinExistence type="inferred from homology"/>
<dbReference type="SMART" id="SM01085">
    <property type="entry name" value="CK_II_beta"/>
    <property type="match status" value="1"/>
</dbReference>
<keyword evidence="5" id="KW-0418">Kinase</keyword>
<dbReference type="GeneID" id="108041953"/>
<accession>A0A6P4EBK6</accession>
<dbReference type="CTD" id="37300"/>
<dbReference type="PRINTS" id="PR00472">
    <property type="entry name" value="CASNKINASEII"/>
</dbReference>
<dbReference type="PROSITE" id="PS01101">
    <property type="entry name" value="CK2_BETA"/>
    <property type="match status" value="1"/>
</dbReference>
<dbReference type="SUPFAM" id="SSF57798">
    <property type="entry name" value="Casein kinase II beta subunit"/>
    <property type="match status" value="1"/>
</dbReference>
<evidence type="ECO:0000313" key="3">
    <source>
        <dbReference type="EnsemblMetazoa" id="XP_016975517.1"/>
    </source>
</evidence>
<dbReference type="RefSeq" id="XP_016975517.1">
    <property type="nucleotide sequence ID" value="XM_017120028.1"/>
</dbReference>
<comment type="similarity">
    <text evidence="1">Belongs to the casein kinase 2 subunit beta family.</text>
</comment>
<dbReference type="PANTHER" id="PTHR11740">
    <property type="entry name" value="CASEIN KINASE II SUBUNIT BETA"/>
    <property type="match status" value="1"/>
</dbReference>
<dbReference type="GO" id="GO:0005956">
    <property type="term" value="C:protein kinase CK2 complex"/>
    <property type="evidence" value="ECO:0007669"/>
    <property type="project" value="InterPro"/>
</dbReference>
<dbReference type="GO" id="GO:0019887">
    <property type="term" value="F:protein kinase regulator activity"/>
    <property type="evidence" value="ECO:0007669"/>
    <property type="project" value="InterPro"/>
</dbReference>
<gene>
    <name evidence="5" type="primary">LOC108041953</name>
    <name evidence="3" type="synonym">108041953</name>
</gene>
<protein>
    <submittedName>
        <fullName evidence="5">Casein kinase II subunit beta'</fullName>
    </submittedName>
</protein>
<keyword evidence="5" id="KW-0808">Transferase</keyword>
<evidence type="ECO:0000256" key="2">
    <source>
        <dbReference type="ARBA" id="ARBA00058642"/>
    </source>
</evidence>
<comment type="function">
    <text evidence="2">Participates in Wnt signaling. Plays a complex role in regulating the basal catalytic activity of the alpha subunit.</text>
</comment>
<dbReference type="OrthoDB" id="3971593at2759"/>
<dbReference type="FunFam" id="2.20.25.20:FF:000002">
    <property type="entry name" value="Casein kinase II subunit beta"/>
    <property type="match status" value="1"/>
</dbReference>
<dbReference type="EnsemblMetazoa" id="XM_017120028.2">
    <property type="protein sequence ID" value="XP_016975517.1"/>
    <property type="gene ID" value="LOC108041953"/>
</dbReference>
<dbReference type="PANTHER" id="PTHR11740:SF0">
    <property type="entry name" value="CASEIN KINASE II SUBUNIT BETA"/>
    <property type="match status" value="1"/>
</dbReference>
<keyword evidence="4" id="KW-1185">Reference proteome</keyword>
<dbReference type="GO" id="GO:0005737">
    <property type="term" value="C:cytoplasm"/>
    <property type="evidence" value="ECO:0007669"/>
    <property type="project" value="TreeGrafter"/>
</dbReference>
<dbReference type="AlphaFoldDB" id="A0A6P4EBK6"/>
<dbReference type="Pfam" id="PF01214">
    <property type="entry name" value="CK_II_beta"/>
    <property type="match status" value="1"/>
</dbReference>
<dbReference type="GO" id="GO:0016301">
    <property type="term" value="F:kinase activity"/>
    <property type="evidence" value="ECO:0007669"/>
    <property type="project" value="UniProtKB-KW"/>
</dbReference>
<name>A0A6P4EBK6_DRORH</name>
<evidence type="ECO:0000313" key="4">
    <source>
        <dbReference type="Proteomes" id="UP001652680"/>
    </source>
</evidence>
<reference evidence="4" key="1">
    <citation type="journal article" date="2021" name="Elife">
        <title>Highly contiguous assemblies of 101 drosophilid genomes.</title>
        <authorList>
            <person name="Kim B.Y."/>
            <person name="Wang J.R."/>
            <person name="Miller D.E."/>
            <person name="Barmina O."/>
            <person name="Delaney E."/>
            <person name="Thompson A."/>
            <person name="Comeault A.A."/>
            <person name="Peede D."/>
            <person name="D'Agostino E.R."/>
            <person name="Pelaez J."/>
            <person name="Aguilar J.M."/>
            <person name="Haji D."/>
            <person name="Matsunaga T."/>
            <person name="Armstrong E.E."/>
            <person name="Zych M."/>
            <person name="Ogawa Y."/>
            <person name="Stamenkovic-Radak M."/>
            <person name="Jelic M."/>
            <person name="Veselinovic M.S."/>
            <person name="Tanaskovic M."/>
            <person name="Eric P."/>
            <person name="Gao J.J."/>
            <person name="Katoh T.K."/>
            <person name="Toda M.J."/>
            <person name="Watabe H."/>
            <person name="Watada M."/>
            <person name="Davis J.S."/>
            <person name="Moyle L.C."/>
            <person name="Manoli G."/>
            <person name="Bertolini E."/>
            <person name="Kostal V."/>
            <person name="Hawley R.S."/>
            <person name="Takahashi A."/>
            <person name="Jones C.D."/>
            <person name="Price D.K."/>
            <person name="Whiteman N."/>
            <person name="Kopp A."/>
            <person name="Matute D.R."/>
            <person name="Petrov D.A."/>
        </authorList>
    </citation>
    <scope>NUCLEOTIDE SEQUENCE [LARGE SCALE GENOMIC DNA]</scope>
</reference>